<feature type="signal peptide" evidence="2">
    <location>
        <begin position="1"/>
        <end position="19"/>
    </location>
</feature>
<sequence length="93" mass="9938">MTFGMIILTGMLAMQQAPAPSAPTSPQAAPPTQAAPQRPRRICESRAPTGRRLEQRVCYTPEQYAAMVEAKRKEAEELQAGGNIQNDAKAAGG</sequence>
<evidence type="ECO:0000313" key="3">
    <source>
        <dbReference type="EMBL" id="TFW11158.1"/>
    </source>
</evidence>
<dbReference type="Proteomes" id="UP000298216">
    <property type="component" value="Unassembled WGS sequence"/>
</dbReference>
<reference evidence="3 4" key="1">
    <citation type="submission" date="2019-03" db="EMBL/GenBank/DDBJ databases">
        <title>Draft genome of Brevundimonas sp. a heavy metal resistant soil bacteria.</title>
        <authorList>
            <person name="Soto J."/>
        </authorList>
    </citation>
    <scope>NUCLEOTIDE SEQUENCE [LARGE SCALE GENOMIC DNA]</scope>
    <source>
        <strain evidence="3 4">B-10</strain>
    </source>
</reference>
<keyword evidence="4" id="KW-1185">Reference proteome</keyword>
<name>A0A4Y9RV31_9CAUL</name>
<keyword evidence="2" id="KW-0732">Signal</keyword>
<gene>
    <name evidence="3" type="ORF">EGY25_15960</name>
</gene>
<protein>
    <submittedName>
        <fullName evidence="3">Uncharacterized protein</fullName>
    </submittedName>
</protein>
<feature type="compositionally biased region" description="Low complexity" evidence="1">
    <location>
        <begin position="15"/>
        <end position="37"/>
    </location>
</feature>
<dbReference type="RefSeq" id="WP_135195983.1">
    <property type="nucleotide sequence ID" value="NZ_SPVH01000007.1"/>
</dbReference>
<feature type="chain" id="PRO_5021322113" evidence="2">
    <location>
        <begin position="20"/>
        <end position="93"/>
    </location>
</feature>
<evidence type="ECO:0000313" key="4">
    <source>
        <dbReference type="Proteomes" id="UP000298216"/>
    </source>
</evidence>
<evidence type="ECO:0000256" key="2">
    <source>
        <dbReference type="SAM" id="SignalP"/>
    </source>
</evidence>
<evidence type="ECO:0000256" key="1">
    <source>
        <dbReference type="SAM" id="MobiDB-lite"/>
    </source>
</evidence>
<comment type="caution">
    <text evidence="3">The sequence shown here is derived from an EMBL/GenBank/DDBJ whole genome shotgun (WGS) entry which is preliminary data.</text>
</comment>
<organism evidence="3 4">
    <name type="scientific">Brevundimonas intermedia</name>
    <dbReference type="NCBI Taxonomy" id="74315"/>
    <lineage>
        <taxon>Bacteria</taxon>
        <taxon>Pseudomonadati</taxon>
        <taxon>Pseudomonadota</taxon>
        <taxon>Alphaproteobacteria</taxon>
        <taxon>Caulobacterales</taxon>
        <taxon>Caulobacteraceae</taxon>
        <taxon>Brevundimonas</taxon>
    </lineage>
</organism>
<dbReference type="AlphaFoldDB" id="A0A4Y9RV31"/>
<accession>A0A4Y9RV31</accession>
<dbReference type="OrthoDB" id="6310739at2"/>
<feature type="region of interest" description="Disordered" evidence="1">
    <location>
        <begin position="15"/>
        <end position="50"/>
    </location>
</feature>
<proteinExistence type="predicted"/>
<dbReference type="EMBL" id="SPVH01000007">
    <property type="protein sequence ID" value="TFW11158.1"/>
    <property type="molecule type" value="Genomic_DNA"/>
</dbReference>